<dbReference type="Gene3D" id="1.10.1660.10">
    <property type="match status" value="1"/>
</dbReference>
<reference evidence="3 4" key="1">
    <citation type="submission" date="2019-06" db="EMBL/GenBank/DDBJ databases">
        <title>Sequencing the genomes of 1000 actinobacteria strains.</title>
        <authorList>
            <person name="Klenk H.-P."/>
        </authorList>
    </citation>
    <scope>NUCLEOTIDE SEQUENCE [LARGE SCALE GENOMIC DNA]</scope>
    <source>
        <strain evidence="3 4">DSM 44826</strain>
    </source>
</reference>
<dbReference type="PANTHER" id="PTHR30204">
    <property type="entry name" value="REDOX-CYCLING DRUG-SENSING TRANSCRIPTIONAL ACTIVATOR SOXR"/>
    <property type="match status" value="1"/>
</dbReference>
<dbReference type="InterPro" id="IPR000551">
    <property type="entry name" value="MerR-type_HTH_dom"/>
</dbReference>
<dbReference type="PRINTS" id="PR00040">
    <property type="entry name" value="HTHMERR"/>
</dbReference>
<dbReference type="AlphaFoldDB" id="A0A561UJB8"/>
<dbReference type="PROSITE" id="PS50937">
    <property type="entry name" value="HTH_MERR_2"/>
    <property type="match status" value="1"/>
</dbReference>
<dbReference type="SUPFAM" id="SSF46955">
    <property type="entry name" value="Putative DNA-binding domain"/>
    <property type="match status" value="1"/>
</dbReference>
<dbReference type="GO" id="GO:0003677">
    <property type="term" value="F:DNA binding"/>
    <property type="evidence" value="ECO:0007669"/>
    <property type="project" value="UniProtKB-KW"/>
</dbReference>
<evidence type="ECO:0000313" key="3">
    <source>
        <dbReference type="EMBL" id="TWF99439.1"/>
    </source>
</evidence>
<organism evidence="3 4">
    <name type="scientific">Kitasatospora viridis</name>
    <dbReference type="NCBI Taxonomy" id="281105"/>
    <lineage>
        <taxon>Bacteria</taxon>
        <taxon>Bacillati</taxon>
        <taxon>Actinomycetota</taxon>
        <taxon>Actinomycetes</taxon>
        <taxon>Kitasatosporales</taxon>
        <taxon>Streptomycetaceae</taxon>
        <taxon>Kitasatospora</taxon>
    </lineage>
</organism>
<evidence type="ECO:0000259" key="2">
    <source>
        <dbReference type="PROSITE" id="PS50937"/>
    </source>
</evidence>
<dbReference type="EMBL" id="VIWT01000001">
    <property type="protein sequence ID" value="TWF99439.1"/>
    <property type="molecule type" value="Genomic_DNA"/>
</dbReference>
<keyword evidence="4" id="KW-1185">Reference proteome</keyword>
<name>A0A561UJB8_9ACTN</name>
<gene>
    <name evidence="3" type="ORF">FHX73_113285</name>
</gene>
<dbReference type="CDD" id="cd04780">
    <property type="entry name" value="HTH_MerR-like_sg5"/>
    <property type="match status" value="1"/>
</dbReference>
<evidence type="ECO:0000256" key="1">
    <source>
        <dbReference type="ARBA" id="ARBA00023125"/>
    </source>
</evidence>
<dbReference type="PANTHER" id="PTHR30204:SF98">
    <property type="entry name" value="HTH-TYPE TRANSCRIPTIONAL REGULATOR ADHR"/>
    <property type="match status" value="1"/>
</dbReference>
<dbReference type="Proteomes" id="UP000317940">
    <property type="component" value="Unassembled WGS sequence"/>
</dbReference>
<dbReference type="Pfam" id="PF13411">
    <property type="entry name" value="MerR_1"/>
    <property type="match status" value="1"/>
</dbReference>
<dbReference type="InterPro" id="IPR047057">
    <property type="entry name" value="MerR_fam"/>
</dbReference>
<evidence type="ECO:0000313" key="4">
    <source>
        <dbReference type="Proteomes" id="UP000317940"/>
    </source>
</evidence>
<dbReference type="RefSeq" id="WP_246213560.1">
    <property type="nucleotide sequence ID" value="NZ_BAAAMZ010000006.1"/>
</dbReference>
<dbReference type="InterPro" id="IPR009061">
    <property type="entry name" value="DNA-bd_dom_put_sf"/>
</dbReference>
<feature type="domain" description="HTH merR-type" evidence="2">
    <location>
        <begin position="7"/>
        <end position="77"/>
    </location>
</feature>
<dbReference type="SMART" id="SM00422">
    <property type="entry name" value="HTH_MERR"/>
    <property type="match status" value="1"/>
</dbReference>
<comment type="caution">
    <text evidence="3">The sequence shown here is derived from an EMBL/GenBank/DDBJ whole genome shotgun (WGS) entry which is preliminary data.</text>
</comment>
<sequence>METYSIHMRIGELSKRTGVPVPTIKYYLREGLLPSGELTSHNQAQYGEEHLRRLKLIRALTEAGKLSVAAAREVLTAVDRPADGLHAVLGVAQQAVTPQVTPVDTAEWARAERQVDELVARHGWQVTAENPARSALAQLVVTLRELEQDDLLELLDDYAAAAGRLATAELAAIARREGVAGKVEGAVVGTVLGDALIAGLRRLAQEDASHRIFEAR</sequence>
<dbReference type="GO" id="GO:0003700">
    <property type="term" value="F:DNA-binding transcription factor activity"/>
    <property type="evidence" value="ECO:0007669"/>
    <property type="project" value="InterPro"/>
</dbReference>
<proteinExistence type="predicted"/>
<accession>A0A561UJB8</accession>
<protein>
    <submittedName>
        <fullName evidence="3">MerR-like DNA binding protein</fullName>
    </submittedName>
</protein>
<keyword evidence="1" id="KW-0238">DNA-binding</keyword>